<keyword evidence="3 7" id="KW-0812">Transmembrane</keyword>
<dbReference type="RefSeq" id="XP_013901865.1">
    <property type="nucleotide sequence ID" value="XM_014046411.1"/>
</dbReference>
<feature type="transmembrane region" description="Helical" evidence="7">
    <location>
        <begin position="57"/>
        <end position="76"/>
    </location>
</feature>
<dbReference type="InterPro" id="IPR001708">
    <property type="entry name" value="YidC/ALB3/OXA1/COX18"/>
</dbReference>
<evidence type="ECO:0000313" key="8">
    <source>
        <dbReference type="EMBL" id="KIZ02846.1"/>
    </source>
</evidence>
<dbReference type="Proteomes" id="UP000054498">
    <property type="component" value="Unassembled WGS sequence"/>
</dbReference>
<dbReference type="AlphaFoldDB" id="A0A0D2NBI1"/>
<comment type="subcellular location">
    <subcellularLocation>
        <location evidence="1">Membrane</location>
        <topology evidence="1">Multi-pass membrane protein</topology>
    </subcellularLocation>
</comment>
<dbReference type="OrthoDB" id="2148490at2759"/>
<gene>
    <name evidence="8" type="ORF">MNEG_5111</name>
</gene>
<feature type="transmembrane region" description="Helical" evidence="7">
    <location>
        <begin position="12"/>
        <end position="37"/>
    </location>
</feature>
<dbReference type="PANTHER" id="PTHR12428:SF65">
    <property type="entry name" value="CYTOCHROME C OXIDASE ASSEMBLY PROTEIN COX18, MITOCHONDRIAL"/>
    <property type="match status" value="1"/>
</dbReference>
<evidence type="ECO:0000256" key="3">
    <source>
        <dbReference type="ARBA" id="ARBA00022692"/>
    </source>
</evidence>
<dbReference type="GO" id="GO:0032979">
    <property type="term" value="P:protein insertion into mitochondrial inner membrane from matrix"/>
    <property type="evidence" value="ECO:0007669"/>
    <property type="project" value="TreeGrafter"/>
</dbReference>
<dbReference type="GO" id="GO:0005743">
    <property type="term" value="C:mitochondrial inner membrane"/>
    <property type="evidence" value="ECO:0007669"/>
    <property type="project" value="TreeGrafter"/>
</dbReference>
<dbReference type="PANTHER" id="PTHR12428">
    <property type="entry name" value="OXA1"/>
    <property type="match status" value="1"/>
</dbReference>
<feature type="transmembrane region" description="Helical" evidence="7">
    <location>
        <begin position="96"/>
        <end position="120"/>
    </location>
</feature>
<dbReference type="GO" id="GO:0032977">
    <property type="term" value="F:membrane insertase activity"/>
    <property type="evidence" value="ECO:0007669"/>
    <property type="project" value="InterPro"/>
</dbReference>
<evidence type="ECO:0000256" key="7">
    <source>
        <dbReference type="SAM" id="Phobius"/>
    </source>
</evidence>
<evidence type="ECO:0000256" key="6">
    <source>
        <dbReference type="SAM" id="MobiDB-lite"/>
    </source>
</evidence>
<evidence type="ECO:0000256" key="1">
    <source>
        <dbReference type="ARBA" id="ARBA00004141"/>
    </source>
</evidence>
<dbReference type="GeneID" id="25737988"/>
<evidence type="ECO:0000256" key="5">
    <source>
        <dbReference type="ARBA" id="ARBA00023136"/>
    </source>
</evidence>
<evidence type="ECO:0000256" key="2">
    <source>
        <dbReference type="ARBA" id="ARBA00010583"/>
    </source>
</evidence>
<dbReference type="STRING" id="145388.A0A0D2NBI1"/>
<evidence type="ECO:0000256" key="4">
    <source>
        <dbReference type="ARBA" id="ARBA00022989"/>
    </source>
</evidence>
<reference evidence="8 9" key="1">
    <citation type="journal article" date="2013" name="BMC Genomics">
        <title>Reconstruction of the lipid metabolism for the microalga Monoraphidium neglectum from its genome sequence reveals characteristics suitable for biofuel production.</title>
        <authorList>
            <person name="Bogen C."/>
            <person name="Al-Dilaimi A."/>
            <person name="Albersmeier A."/>
            <person name="Wichmann J."/>
            <person name="Grundmann M."/>
            <person name="Rupp O."/>
            <person name="Lauersen K.J."/>
            <person name="Blifernez-Klassen O."/>
            <person name="Kalinowski J."/>
            <person name="Goesmann A."/>
            <person name="Mussgnug J.H."/>
            <person name="Kruse O."/>
        </authorList>
    </citation>
    <scope>NUCLEOTIDE SEQUENCE [LARGE SCALE GENOMIC DNA]</scope>
    <source>
        <strain evidence="8 9">SAG 48.87</strain>
    </source>
</reference>
<sequence length="240" mass="24216">MASKFGNDAKWALLMPVIALVNMTVFISQFSAVSTLANESLPSMAREGLAWFPDLTVPDPLWGLPVLCTAMTLALVESGAMGAEMGQAQTAKTVKWVMRVVAVSFVPFGGFVPAAVGLLWSSNSVFSLAQAAVLRHKGLRERLGLPSLAAMAAASQAAKAGAPTSELAAKFKQLVGAAPAQAATAAAAAGNDAAGATAAAAAAAGAAGGRGAAAAVPPPPGTRPSRIVMQKPRGWKPRKS</sequence>
<keyword evidence="9" id="KW-1185">Reference proteome</keyword>
<accession>A0A0D2NBI1</accession>
<dbReference type="KEGG" id="mng:MNEG_5111"/>
<proteinExistence type="inferred from homology"/>
<dbReference type="CDD" id="cd20069">
    <property type="entry name" value="5TM_Oxa1-like"/>
    <property type="match status" value="1"/>
</dbReference>
<organism evidence="8 9">
    <name type="scientific">Monoraphidium neglectum</name>
    <dbReference type="NCBI Taxonomy" id="145388"/>
    <lineage>
        <taxon>Eukaryota</taxon>
        <taxon>Viridiplantae</taxon>
        <taxon>Chlorophyta</taxon>
        <taxon>core chlorophytes</taxon>
        <taxon>Chlorophyceae</taxon>
        <taxon>CS clade</taxon>
        <taxon>Sphaeropleales</taxon>
        <taxon>Selenastraceae</taxon>
        <taxon>Monoraphidium</taxon>
    </lineage>
</organism>
<dbReference type="EMBL" id="KK100965">
    <property type="protein sequence ID" value="KIZ02846.1"/>
    <property type="molecule type" value="Genomic_DNA"/>
</dbReference>
<keyword evidence="4 7" id="KW-1133">Transmembrane helix</keyword>
<comment type="similarity">
    <text evidence="2">Belongs to the OXA1/ALB3/YidC (TC 2.A.9.2) family.</text>
</comment>
<protein>
    <submittedName>
        <fullName evidence="8">Uncharacterized protein</fullName>
    </submittedName>
</protein>
<keyword evidence="5 7" id="KW-0472">Membrane</keyword>
<name>A0A0D2NBI1_9CHLO</name>
<evidence type="ECO:0000313" key="9">
    <source>
        <dbReference type="Proteomes" id="UP000054498"/>
    </source>
</evidence>
<feature type="region of interest" description="Disordered" evidence="6">
    <location>
        <begin position="209"/>
        <end position="240"/>
    </location>
</feature>